<sequence>APPTAPPADPGPSRQPRSEAAGSRIEQWQRSGNPAVLPPSASVETFRGAKELREAAVTALREAGAKAGLTGKGTGSLNALHSALSSETLQPHLPGMVSGPLTVPGLHEASLTSGQHADVKVYAKLVNPKLAGLSTGVKMENPTSTSTSTSADVRRTEGNDVVVGGATGGFKSESPATIFSTPGLEFKHGGEVTDADTGGTQNNQVNDLKRDGLSGLVEFDVEYRVVADLGGGRVGVVDLPLPGSAQVRMPEAQALDVLGNQVGPTAKPALDTRFGDLATAQKGVKTAADSWRSAEVAIETARHRAQDAVLAIPADRRQADIDLGRAQGAHTAATADLDLRLAEQSTLENRARAAETDLAEAGRQLDAARADLIRAEQRRGAAQAALDTALLDSEKATQDLKDLVTELTANPDAGRQARLPAAAQDLADADSRAGSARRELAAADQEVQDTRNAVEERTRRHDEALAELATRDQEVERHQGAIAPAREALARAQQGLAAAHAAKAEVEGRAQRVAEELRTALPGLRADADARKREWLAAKSAVDRRIGDFNTEFAQRPTPPR</sequence>
<accession>A0A8T8HSW7</accession>
<keyword evidence="1" id="KW-0175">Coiled coil</keyword>
<evidence type="ECO:0000256" key="2">
    <source>
        <dbReference type="SAM" id="MobiDB-lite"/>
    </source>
</evidence>
<dbReference type="Proteomes" id="UP000671828">
    <property type="component" value="Chromosome"/>
</dbReference>
<proteinExistence type="predicted"/>
<gene>
    <name evidence="3" type="ORF">J7S33_19185</name>
</gene>
<reference evidence="3" key="1">
    <citation type="submission" date="2021-04" db="EMBL/GenBank/DDBJ databases">
        <title>Saccharothrix algeriensis WGS.</title>
        <authorList>
            <person name="Stuskova K."/>
            <person name="Hakalova E."/>
            <person name="Tebbal A.B."/>
            <person name="Eichmeier A."/>
        </authorList>
    </citation>
    <scope>NUCLEOTIDE SEQUENCE</scope>
    <source>
        <strain evidence="3">NRRL B-24137</strain>
    </source>
</reference>
<feature type="non-terminal residue" evidence="3">
    <location>
        <position position="561"/>
    </location>
</feature>
<feature type="region of interest" description="Disordered" evidence="2">
    <location>
        <begin position="1"/>
        <end position="41"/>
    </location>
</feature>
<feature type="coiled-coil region" evidence="1">
    <location>
        <begin position="344"/>
        <end position="385"/>
    </location>
</feature>
<evidence type="ECO:0000313" key="4">
    <source>
        <dbReference type="Proteomes" id="UP000671828"/>
    </source>
</evidence>
<evidence type="ECO:0000313" key="3">
    <source>
        <dbReference type="EMBL" id="QTR01507.1"/>
    </source>
</evidence>
<evidence type="ECO:0000256" key="1">
    <source>
        <dbReference type="SAM" id="Coils"/>
    </source>
</evidence>
<feature type="compositionally biased region" description="Pro residues" evidence="2">
    <location>
        <begin position="1"/>
        <end position="10"/>
    </location>
</feature>
<dbReference type="AlphaFoldDB" id="A0A8T8HSW7"/>
<protein>
    <submittedName>
        <fullName evidence="3">Uncharacterized protein</fullName>
    </submittedName>
</protein>
<feature type="non-terminal residue" evidence="3">
    <location>
        <position position="1"/>
    </location>
</feature>
<name>A0A8T8HSW7_9PSEU</name>
<feature type="coiled-coil region" evidence="1">
    <location>
        <begin position="426"/>
        <end position="460"/>
    </location>
</feature>
<dbReference type="EMBL" id="CP072788">
    <property type="protein sequence ID" value="QTR01507.1"/>
    <property type="molecule type" value="Genomic_DNA"/>
</dbReference>
<organism evidence="3 4">
    <name type="scientific">Saccharothrix algeriensis</name>
    <dbReference type="NCBI Taxonomy" id="173560"/>
    <lineage>
        <taxon>Bacteria</taxon>
        <taxon>Bacillati</taxon>
        <taxon>Actinomycetota</taxon>
        <taxon>Actinomycetes</taxon>
        <taxon>Pseudonocardiales</taxon>
        <taxon>Pseudonocardiaceae</taxon>
        <taxon>Saccharothrix</taxon>
    </lineage>
</organism>